<reference evidence="2 3" key="1">
    <citation type="submission" date="2014-09" db="EMBL/GenBank/DDBJ databases">
        <title>Sporocytophaga myxococcoides PG-01 genome sequencing.</title>
        <authorList>
            <person name="Liu L."/>
            <person name="Gao P.J."/>
            <person name="Chen G.J."/>
            <person name="Wang L.S."/>
        </authorList>
    </citation>
    <scope>NUCLEOTIDE SEQUENCE [LARGE SCALE GENOMIC DNA]</scope>
    <source>
        <strain evidence="2 3">PG-01</strain>
    </source>
</reference>
<sequence>MRDIRQQVHEGGGMFFVRKSDKILAKLEYTLKSEYLMIIDHTEVDESFKGEGVGHALVEKAIGFARSNRMKVIPYCPFAKAIIDKTVEFQDVILK</sequence>
<dbReference type="AlphaFoldDB" id="A0A098LJH6"/>
<dbReference type="RefSeq" id="WP_045467963.1">
    <property type="nucleotide sequence ID" value="NZ_BBLT01000011.1"/>
</dbReference>
<protein>
    <submittedName>
        <fullName evidence="2">Putative acetyltransferase</fullName>
    </submittedName>
</protein>
<dbReference type="OrthoDB" id="9793389at2"/>
<dbReference type="Proteomes" id="UP000030185">
    <property type="component" value="Unassembled WGS sequence"/>
</dbReference>
<dbReference type="PROSITE" id="PS51729">
    <property type="entry name" value="GNAT_YJDJ"/>
    <property type="match status" value="1"/>
</dbReference>
<gene>
    <name evidence="2" type="ORF">MYP_4350</name>
</gene>
<keyword evidence="2" id="KW-0808">Transferase</keyword>
<dbReference type="SUPFAM" id="SSF55729">
    <property type="entry name" value="Acyl-CoA N-acyltransferases (Nat)"/>
    <property type="match status" value="1"/>
</dbReference>
<dbReference type="PANTHER" id="PTHR31435:SF10">
    <property type="entry name" value="BSR4717 PROTEIN"/>
    <property type="match status" value="1"/>
</dbReference>
<dbReference type="EMBL" id="BBLT01000011">
    <property type="protein sequence ID" value="GAL87120.1"/>
    <property type="molecule type" value="Genomic_DNA"/>
</dbReference>
<evidence type="ECO:0000313" key="2">
    <source>
        <dbReference type="EMBL" id="GAL87120.1"/>
    </source>
</evidence>
<feature type="domain" description="N-acetyltransferase" evidence="1">
    <location>
        <begin position="7"/>
        <end position="94"/>
    </location>
</feature>
<name>A0A098LJH6_9BACT</name>
<comment type="caution">
    <text evidence="2">The sequence shown here is derived from an EMBL/GenBank/DDBJ whole genome shotgun (WGS) entry which is preliminary data.</text>
</comment>
<dbReference type="GO" id="GO:0016740">
    <property type="term" value="F:transferase activity"/>
    <property type="evidence" value="ECO:0007669"/>
    <property type="project" value="UniProtKB-KW"/>
</dbReference>
<dbReference type="STRING" id="153721.MYP_4350"/>
<dbReference type="Pfam" id="PF14542">
    <property type="entry name" value="Acetyltransf_CG"/>
    <property type="match status" value="1"/>
</dbReference>
<keyword evidence="3" id="KW-1185">Reference proteome</keyword>
<evidence type="ECO:0000313" key="3">
    <source>
        <dbReference type="Proteomes" id="UP000030185"/>
    </source>
</evidence>
<dbReference type="InterPro" id="IPR031165">
    <property type="entry name" value="GNAT_YJDJ"/>
</dbReference>
<evidence type="ECO:0000259" key="1">
    <source>
        <dbReference type="PROSITE" id="PS51729"/>
    </source>
</evidence>
<organism evidence="2 3">
    <name type="scientific">Sporocytophaga myxococcoides</name>
    <dbReference type="NCBI Taxonomy" id="153721"/>
    <lineage>
        <taxon>Bacteria</taxon>
        <taxon>Pseudomonadati</taxon>
        <taxon>Bacteroidota</taxon>
        <taxon>Cytophagia</taxon>
        <taxon>Cytophagales</taxon>
        <taxon>Cytophagaceae</taxon>
        <taxon>Sporocytophaga</taxon>
    </lineage>
</organism>
<dbReference type="InterPro" id="IPR045057">
    <property type="entry name" value="Gcn5-rel_NAT"/>
</dbReference>
<dbReference type="InterPro" id="IPR016181">
    <property type="entry name" value="Acyl_CoA_acyltransferase"/>
</dbReference>
<accession>A0A098LJH6</accession>
<dbReference type="Gene3D" id="3.40.630.30">
    <property type="match status" value="1"/>
</dbReference>
<proteinExistence type="predicted"/>
<dbReference type="PANTHER" id="PTHR31435">
    <property type="entry name" value="PROTEIN NATD1"/>
    <property type="match status" value="1"/>
</dbReference>
<dbReference type="eggNOG" id="COG2388">
    <property type="taxonomic scope" value="Bacteria"/>
</dbReference>